<evidence type="ECO:0008006" key="3">
    <source>
        <dbReference type="Google" id="ProtNLM"/>
    </source>
</evidence>
<name>A0ABY4KMK1_9PSED</name>
<protein>
    <recommendedName>
        <fullName evidence="3">Lipoprotein</fullName>
    </recommendedName>
</protein>
<organism evidence="1 2">
    <name type="scientific">Pseudomonas knackmussii</name>
    <dbReference type="NCBI Taxonomy" id="65741"/>
    <lineage>
        <taxon>Bacteria</taxon>
        <taxon>Pseudomonadati</taxon>
        <taxon>Pseudomonadota</taxon>
        <taxon>Gammaproteobacteria</taxon>
        <taxon>Pseudomonadales</taxon>
        <taxon>Pseudomonadaceae</taxon>
        <taxon>Pseudomonas</taxon>
    </lineage>
</organism>
<dbReference type="EMBL" id="CP096208">
    <property type="protein sequence ID" value="UPQ82066.1"/>
    <property type="molecule type" value="Genomic_DNA"/>
</dbReference>
<reference evidence="1 2" key="1">
    <citation type="submission" date="2022-04" db="EMBL/GenBank/DDBJ databases">
        <title>Pseudomonas knackmussii B09-2.</title>
        <authorList>
            <person name="Deng Y."/>
        </authorList>
    </citation>
    <scope>NUCLEOTIDE SEQUENCE [LARGE SCALE GENOMIC DNA]</scope>
    <source>
        <strain evidence="1 2">B09-2</strain>
    </source>
</reference>
<proteinExistence type="predicted"/>
<dbReference type="PROSITE" id="PS51257">
    <property type="entry name" value="PROKAR_LIPOPROTEIN"/>
    <property type="match status" value="1"/>
</dbReference>
<accession>A0ABY4KMK1</accession>
<dbReference type="Proteomes" id="UP000831189">
    <property type="component" value="Chromosome"/>
</dbReference>
<gene>
    <name evidence="1" type="ORF">M0M42_16920</name>
</gene>
<evidence type="ECO:0000313" key="2">
    <source>
        <dbReference type="Proteomes" id="UP000831189"/>
    </source>
</evidence>
<sequence>MKKILLSSLLLLMYGCQTHQKPEAKYYENMNDATLVYVLTKNIFTPQGYELYRDSEAYYASKGLNWEAVAEHFIGCTYHSTLKNGTRDDFEILYDLWLSPPEQRNRIKSERSKSAIYKAANLYSAPDLHDCYLITNEWAENLIKNKQKN</sequence>
<keyword evidence="2" id="KW-1185">Reference proteome</keyword>
<evidence type="ECO:0000313" key="1">
    <source>
        <dbReference type="EMBL" id="UPQ82066.1"/>
    </source>
</evidence>